<comment type="caution">
    <text evidence="1">The sequence shown here is derived from an EMBL/GenBank/DDBJ whole genome shotgun (WGS) entry which is preliminary data.</text>
</comment>
<dbReference type="Proteomes" id="UP001500058">
    <property type="component" value="Unassembled WGS sequence"/>
</dbReference>
<keyword evidence="2" id="KW-1185">Reference proteome</keyword>
<organism evidence="1 2">
    <name type="scientific">Streptomyces glaucosporus</name>
    <dbReference type="NCBI Taxonomy" id="284044"/>
    <lineage>
        <taxon>Bacteria</taxon>
        <taxon>Bacillati</taxon>
        <taxon>Actinomycetota</taxon>
        <taxon>Actinomycetes</taxon>
        <taxon>Kitasatosporales</taxon>
        <taxon>Streptomycetaceae</taxon>
        <taxon>Streptomyces</taxon>
    </lineage>
</organism>
<protein>
    <submittedName>
        <fullName evidence="1">Uncharacterized protein</fullName>
    </submittedName>
</protein>
<evidence type="ECO:0000313" key="2">
    <source>
        <dbReference type="Proteomes" id="UP001500058"/>
    </source>
</evidence>
<accession>A0ABP5W6E8</accession>
<dbReference type="EMBL" id="BAAATJ010000045">
    <property type="protein sequence ID" value="GAA2418484.1"/>
    <property type="molecule type" value="Genomic_DNA"/>
</dbReference>
<dbReference type="RefSeq" id="WP_344633962.1">
    <property type="nucleotide sequence ID" value="NZ_BAAATJ010000045.1"/>
</dbReference>
<sequence length="93" mass="9419">MPKINAPTAAGHRAQRREALIGAASDILVNEGAAVTLAAVGARAGLIAGMPHRVLAVVDGGAPLHAVAEHTLVLVRRCLAPLGSMVHAPEEGH</sequence>
<evidence type="ECO:0000313" key="1">
    <source>
        <dbReference type="EMBL" id="GAA2418484.1"/>
    </source>
</evidence>
<reference evidence="2" key="1">
    <citation type="journal article" date="2019" name="Int. J. Syst. Evol. Microbiol.">
        <title>The Global Catalogue of Microorganisms (GCM) 10K type strain sequencing project: providing services to taxonomists for standard genome sequencing and annotation.</title>
        <authorList>
            <consortium name="The Broad Institute Genomics Platform"/>
            <consortium name="The Broad Institute Genome Sequencing Center for Infectious Disease"/>
            <person name="Wu L."/>
            <person name="Ma J."/>
        </authorList>
    </citation>
    <scope>NUCLEOTIDE SEQUENCE [LARGE SCALE GENOMIC DNA]</scope>
    <source>
        <strain evidence="2">JCM 6921</strain>
    </source>
</reference>
<proteinExistence type="predicted"/>
<gene>
    <name evidence="1" type="ORF">GCM10010420_56220</name>
</gene>
<name>A0ABP5W6E8_9ACTN</name>